<sequence>MLVLAAIAYQQPVTRAELSRLAGQRTTLDILNPQQKLLNARIGLIIAQRERVVLSYAVVAAI</sequence>
<comment type="caution">
    <text evidence="1">The sequence shown here is derived from an EMBL/GenBank/DDBJ whole genome shotgun (WGS) entry which is preliminary data.</text>
</comment>
<protein>
    <submittedName>
        <fullName evidence="1">Uncharacterized protein</fullName>
    </submittedName>
</protein>
<dbReference type="InterPro" id="IPR036388">
    <property type="entry name" value="WH-like_DNA-bd_sf"/>
</dbReference>
<organism evidence="1 2">
    <name type="scientific">Methylocystis echinoides</name>
    <dbReference type="NCBI Taxonomy" id="29468"/>
    <lineage>
        <taxon>Bacteria</taxon>
        <taxon>Pseudomonadati</taxon>
        <taxon>Pseudomonadota</taxon>
        <taxon>Alphaproteobacteria</taxon>
        <taxon>Hyphomicrobiales</taxon>
        <taxon>Methylocystaceae</taxon>
        <taxon>Methylocystis</taxon>
    </lineage>
</organism>
<dbReference type="Gene3D" id="1.10.10.10">
    <property type="entry name" value="Winged helix-like DNA-binding domain superfamily/Winged helix DNA-binding domain"/>
    <property type="match status" value="1"/>
</dbReference>
<dbReference type="Proteomes" id="UP001144323">
    <property type="component" value="Unassembled WGS sequence"/>
</dbReference>
<evidence type="ECO:0000313" key="2">
    <source>
        <dbReference type="Proteomes" id="UP001144323"/>
    </source>
</evidence>
<gene>
    <name evidence="1" type="ORF">LMG27198_40910</name>
</gene>
<evidence type="ECO:0000313" key="1">
    <source>
        <dbReference type="EMBL" id="GLI95099.1"/>
    </source>
</evidence>
<accession>A0A9W6GY41</accession>
<keyword evidence="2" id="KW-1185">Reference proteome</keyword>
<name>A0A9W6GY41_9HYPH</name>
<dbReference type="SUPFAM" id="SSF56954">
    <property type="entry name" value="Outer membrane efflux proteins (OEP)"/>
    <property type="match status" value="1"/>
</dbReference>
<proteinExistence type="predicted"/>
<dbReference type="AlphaFoldDB" id="A0A9W6GY41"/>
<dbReference type="EMBL" id="BSEC01000002">
    <property type="protein sequence ID" value="GLI95099.1"/>
    <property type="molecule type" value="Genomic_DNA"/>
</dbReference>
<reference evidence="1" key="1">
    <citation type="journal article" date="2023" name="Int. J. Syst. Evol. Microbiol.">
        <title>Methylocystis iwaonis sp. nov., a type II methane-oxidizing bacterium from surface soil of a rice paddy field in Japan, and emended description of the genus Methylocystis (ex Whittenbury et al. 1970) Bowman et al. 1993.</title>
        <authorList>
            <person name="Kaise H."/>
            <person name="Sawadogo J.B."/>
            <person name="Alam M.S."/>
            <person name="Ueno C."/>
            <person name="Dianou D."/>
            <person name="Shinjo R."/>
            <person name="Asakawa S."/>
        </authorList>
    </citation>
    <scope>NUCLEOTIDE SEQUENCE</scope>
    <source>
        <strain evidence="1">LMG27198</strain>
    </source>
</reference>